<dbReference type="RefSeq" id="WP_249602800.1">
    <property type="nucleotide sequence ID" value="NZ_JAKHSK010000032.1"/>
</dbReference>
<dbReference type="Pfam" id="PF16405">
    <property type="entry name" value="DUF5013"/>
    <property type="match status" value="1"/>
</dbReference>
<dbReference type="InterPro" id="IPR032181">
    <property type="entry name" value="DUF5013"/>
</dbReference>
<organism evidence="2 3">
    <name type="scientific">Zunongwangia pacifica</name>
    <dbReference type="NCBI Taxonomy" id="2911062"/>
    <lineage>
        <taxon>Bacteria</taxon>
        <taxon>Pseudomonadati</taxon>
        <taxon>Bacteroidota</taxon>
        <taxon>Flavobacteriia</taxon>
        <taxon>Flavobacteriales</taxon>
        <taxon>Flavobacteriaceae</taxon>
        <taxon>Zunongwangia</taxon>
    </lineage>
</organism>
<dbReference type="EMBL" id="JAKHSK010000032">
    <property type="protein sequence ID" value="MCL6220094.1"/>
    <property type="molecule type" value="Genomic_DNA"/>
</dbReference>
<proteinExistence type="predicted"/>
<evidence type="ECO:0000259" key="1">
    <source>
        <dbReference type="Pfam" id="PF16405"/>
    </source>
</evidence>
<protein>
    <submittedName>
        <fullName evidence="2">DUF5013 domain-containing protein</fullName>
    </submittedName>
</protein>
<evidence type="ECO:0000313" key="2">
    <source>
        <dbReference type="EMBL" id="MCL6220094.1"/>
    </source>
</evidence>
<comment type="caution">
    <text evidence="2">The sequence shown here is derived from an EMBL/GenBank/DDBJ whole genome shotgun (WGS) entry which is preliminary data.</text>
</comment>
<sequence>MKHYTTLSLLRIMYLSFLLIVFFSCDTDQDVVYINQRAASVATVKSFEANPGKNRVQVKGKVDPDKISEIEVFWNDRAESLIIPVETSSETISATITGLEEGNYTFEVVAKDNSGNTSNTITAGTSVFGSDYEAAITNREISSQILRNTTLDINFNAIDATPGAIGTQLDYETIDGELKSLFITKDIDRVTIPNFKEGTSYSFRSVFVPAPTAIDTFYTGYTTDTPIQFPVLQNAAVPFAADSISGRWGILSVWTTNEAARNHDGYGGWDEWNNNIFNMESGWGSPAITNGKIYQQVTAGAGNYTLRIVLRDTNHSVDDEGGSYFVVTTAEEFPDVEIVENSEDVVAYERTTAATLNYSINFTLEETTALLIGQVSTQWGETPGRYCNIISWEIVPGS</sequence>
<evidence type="ECO:0000313" key="3">
    <source>
        <dbReference type="Proteomes" id="UP001139521"/>
    </source>
</evidence>
<name>A0A9X2CPJ7_9FLAO</name>
<gene>
    <name evidence="2" type="ORF">L1967_17515</name>
</gene>
<dbReference type="InterPro" id="IPR013783">
    <property type="entry name" value="Ig-like_fold"/>
</dbReference>
<dbReference type="Gene3D" id="2.60.40.10">
    <property type="entry name" value="Immunoglobulins"/>
    <property type="match status" value="1"/>
</dbReference>
<accession>A0A9X2CPJ7</accession>
<dbReference type="PROSITE" id="PS51257">
    <property type="entry name" value="PROKAR_LIPOPROTEIN"/>
    <property type="match status" value="1"/>
</dbReference>
<dbReference type="AlphaFoldDB" id="A0A9X2CPJ7"/>
<reference evidence="2" key="1">
    <citation type="submission" date="2022-01" db="EMBL/GenBank/DDBJ databases">
        <title>Genome sequencing of Zunongwangia sp. M21534 genome.</title>
        <authorList>
            <person name="Chen Y."/>
            <person name="Dong C."/>
            <person name="Shao Z."/>
        </authorList>
    </citation>
    <scope>NUCLEOTIDE SEQUENCE</scope>
    <source>
        <strain evidence="2">MCCC M21534</strain>
    </source>
</reference>
<keyword evidence="3" id="KW-1185">Reference proteome</keyword>
<dbReference type="Proteomes" id="UP001139521">
    <property type="component" value="Unassembled WGS sequence"/>
</dbReference>
<feature type="domain" description="DUF5013" evidence="1">
    <location>
        <begin position="233"/>
        <end position="373"/>
    </location>
</feature>
<dbReference type="Pfam" id="PF16389">
    <property type="entry name" value="DUF4998"/>
    <property type="match status" value="1"/>
</dbReference>